<accession>A0A8C9UHC3</accession>
<evidence type="ECO:0000256" key="6">
    <source>
        <dbReference type="PROSITE-ProRule" id="PRU00076"/>
    </source>
</evidence>
<feature type="domain" description="EGF-like" evidence="8">
    <location>
        <begin position="153"/>
        <end position="191"/>
    </location>
</feature>
<dbReference type="PROSITE" id="PS00022">
    <property type="entry name" value="EGF_1"/>
    <property type="match status" value="2"/>
</dbReference>
<dbReference type="Proteomes" id="UP000694409">
    <property type="component" value="Unassembled WGS sequence"/>
</dbReference>
<evidence type="ECO:0000313" key="9">
    <source>
        <dbReference type="Ensembl" id="ENSSCAP00000021833.1"/>
    </source>
</evidence>
<keyword evidence="3" id="KW-0677">Repeat</keyword>
<dbReference type="AlphaFoldDB" id="A0A8C9UHC3"/>
<keyword evidence="5" id="KW-0325">Glycoprotein</keyword>
<comment type="caution">
    <text evidence="6">Lacks conserved residue(s) required for the propagation of feature annotation.</text>
</comment>
<keyword evidence="10" id="KW-1185">Reference proteome</keyword>
<keyword evidence="1 6" id="KW-0245">EGF-like domain</keyword>
<dbReference type="GO" id="GO:0005509">
    <property type="term" value="F:calcium ion binding"/>
    <property type="evidence" value="ECO:0007669"/>
    <property type="project" value="InterPro"/>
</dbReference>
<dbReference type="Gene3D" id="2.10.25.10">
    <property type="entry name" value="Laminin"/>
    <property type="match status" value="2"/>
</dbReference>
<dbReference type="SMART" id="SM00181">
    <property type="entry name" value="EGF"/>
    <property type="match status" value="3"/>
</dbReference>
<dbReference type="Pfam" id="PF00008">
    <property type="entry name" value="EGF"/>
    <property type="match status" value="2"/>
</dbReference>
<evidence type="ECO:0000259" key="8">
    <source>
        <dbReference type="PROSITE" id="PS50026"/>
    </source>
</evidence>
<evidence type="ECO:0000256" key="7">
    <source>
        <dbReference type="SAM" id="SignalP"/>
    </source>
</evidence>
<evidence type="ECO:0000256" key="3">
    <source>
        <dbReference type="ARBA" id="ARBA00022737"/>
    </source>
</evidence>
<dbReference type="InterPro" id="IPR051022">
    <property type="entry name" value="Notch_Cell-Fate_Det"/>
</dbReference>
<dbReference type="FunFam" id="2.10.25.10:FF:000118">
    <property type="entry name" value="protein delta homolog 2"/>
    <property type="match status" value="1"/>
</dbReference>
<feature type="disulfide bond" evidence="6">
    <location>
        <begin position="102"/>
        <end position="111"/>
    </location>
</feature>
<dbReference type="SMART" id="SM00179">
    <property type="entry name" value="EGF_CA"/>
    <property type="match status" value="2"/>
</dbReference>
<keyword evidence="2 7" id="KW-0732">Signal</keyword>
<proteinExistence type="predicted"/>
<feature type="disulfide bond" evidence="6">
    <location>
        <begin position="181"/>
        <end position="190"/>
    </location>
</feature>
<dbReference type="FunFam" id="2.10.25.10:FF:000321">
    <property type="entry name" value="Protein delta homolog 1"/>
    <property type="match status" value="1"/>
</dbReference>
<evidence type="ECO:0000256" key="5">
    <source>
        <dbReference type="ARBA" id="ARBA00023180"/>
    </source>
</evidence>
<dbReference type="PROSITE" id="PS50026">
    <property type="entry name" value="EGF_3"/>
    <property type="match status" value="2"/>
</dbReference>
<protein>
    <recommendedName>
        <fullName evidence="8">EGF-like domain-containing protein</fullName>
    </recommendedName>
</protein>
<feature type="disulfide bond" evidence="6">
    <location>
        <begin position="162"/>
        <end position="179"/>
    </location>
</feature>
<feature type="domain" description="EGF-like" evidence="8">
    <location>
        <begin position="76"/>
        <end position="112"/>
    </location>
</feature>
<organism evidence="9 10">
    <name type="scientific">Serinus canaria</name>
    <name type="common">Island canary</name>
    <name type="synonym">Fringilla canaria</name>
    <dbReference type="NCBI Taxonomy" id="9135"/>
    <lineage>
        <taxon>Eukaryota</taxon>
        <taxon>Metazoa</taxon>
        <taxon>Chordata</taxon>
        <taxon>Craniata</taxon>
        <taxon>Vertebrata</taxon>
        <taxon>Euteleostomi</taxon>
        <taxon>Archelosauria</taxon>
        <taxon>Archosauria</taxon>
        <taxon>Dinosauria</taxon>
        <taxon>Saurischia</taxon>
        <taxon>Theropoda</taxon>
        <taxon>Coelurosauria</taxon>
        <taxon>Aves</taxon>
        <taxon>Neognathae</taxon>
        <taxon>Neoaves</taxon>
        <taxon>Telluraves</taxon>
        <taxon>Australaves</taxon>
        <taxon>Passeriformes</taxon>
        <taxon>Passeroidea</taxon>
        <taxon>Fringillidae</taxon>
        <taxon>Carduelinae</taxon>
        <taxon>Serinus</taxon>
    </lineage>
</organism>
<reference evidence="9" key="2">
    <citation type="submission" date="2025-09" db="UniProtKB">
        <authorList>
            <consortium name="Ensembl"/>
        </authorList>
    </citation>
    <scope>IDENTIFICATION</scope>
</reference>
<reference evidence="9" key="1">
    <citation type="submission" date="2025-08" db="UniProtKB">
        <authorList>
            <consortium name="Ensembl"/>
        </authorList>
    </citation>
    <scope>IDENTIFICATION</scope>
</reference>
<dbReference type="GeneTree" id="ENSGT00940000157814"/>
<dbReference type="CDD" id="cd00054">
    <property type="entry name" value="EGF_CA"/>
    <property type="match status" value="2"/>
</dbReference>
<name>A0A8C9UHC3_SERCA</name>
<sequence length="209" mass="23840">MVNSSLTLQVVPLVILLGTTCLGASQSSFWVNTMEDETDDYENYYYTEAKQDTNLQQELSEEFSWMETSLGDFDYMRDSCYSNPCKNGGTCEARGSDFSCQCPKPYGGTTCEKVENMCLEKNCHFGDCLIILTPPYFKCSCKPPYKRPSCQRASKQCSPNPCKNGGTCIRNRYRSKFTCKCPEPFRGRFCERSDQMIVMKRTPLLIEVE</sequence>
<dbReference type="InterPro" id="IPR000742">
    <property type="entry name" value="EGF"/>
</dbReference>
<keyword evidence="4 6" id="KW-1015">Disulfide bond</keyword>
<evidence type="ECO:0000256" key="2">
    <source>
        <dbReference type="ARBA" id="ARBA00022729"/>
    </source>
</evidence>
<dbReference type="InterPro" id="IPR001881">
    <property type="entry name" value="EGF-like_Ca-bd_dom"/>
</dbReference>
<dbReference type="PROSITE" id="PS01186">
    <property type="entry name" value="EGF_2"/>
    <property type="match status" value="3"/>
</dbReference>
<evidence type="ECO:0000256" key="4">
    <source>
        <dbReference type="ARBA" id="ARBA00023157"/>
    </source>
</evidence>
<feature type="chain" id="PRO_5034283804" description="EGF-like domain-containing protein" evidence="7">
    <location>
        <begin position="26"/>
        <end position="209"/>
    </location>
</feature>
<dbReference type="PANTHER" id="PTHR24049">
    <property type="entry name" value="CRUMBS FAMILY MEMBER"/>
    <property type="match status" value="1"/>
</dbReference>
<dbReference type="Ensembl" id="ENSSCAT00000024327.1">
    <property type="protein sequence ID" value="ENSSCAP00000021833.1"/>
    <property type="gene ID" value="ENSSCAG00000015688.1"/>
</dbReference>
<evidence type="ECO:0000256" key="1">
    <source>
        <dbReference type="ARBA" id="ARBA00022536"/>
    </source>
</evidence>
<feature type="signal peptide" evidence="7">
    <location>
        <begin position="1"/>
        <end position="25"/>
    </location>
</feature>
<evidence type="ECO:0000313" key="10">
    <source>
        <dbReference type="Proteomes" id="UP000694409"/>
    </source>
</evidence>
<dbReference type="OMA" id="CERSDQM"/>
<dbReference type="SUPFAM" id="SSF57196">
    <property type="entry name" value="EGF/Laminin"/>
    <property type="match status" value="2"/>
</dbReference>